<dbReference type="Gene3D" id="1.10.10.60">
    <property type="entry name" value="Homeodomain-like"/>
    <property type="match status" value="1"/>
</dbReference>
<keyword evidence="1" id="KW-0678">Repressor</keyword>
<dbReference type="AlphaFoldDB" id="A0A223EPG3"/>
<protein>
    <submittedName>
        <fullName evidence="5">TetR family transcriptional regulator</fullName>
    </submittedName>
</protein>
<evidence type="ECO:0000313" key="5">
    <source>
        <dbReference type="EMBL" id="ASS97147.1"/>
    </source>
</evidence>
<dbReference type="Proteomes" id="UP000214618">
    <property type="component" value="Chromosome"/>
</dbReference>
<gene>
    <name evidence="5" type="ORF">BS1321_26560</name>
</gene>
<accession>A0A223EPG3</accession>
<reference evidence="5 6" key="1">
    <citation type="submission" date="2016-10" db="EMBL/GenBank/DDBJ databases">
        <title>The whole genome sequencing and assembly of Bacillus simplex DSM 1321 strain.</title>
        <authorList>
            <person name="Park M.-K."/>
            <person name="Lee Y.-J."/>
            <person name="Yi H."/>
            <person name="Bahn Y.-S."/>
            <person name="Kim J.F."/>
            <person name="Lee D.-W."/>
        </authorList>
    </citation>
    <scope>NUCLEOTIDE SEQUENCE [LARGE SCALE GENOMIC DNA]</scope>
    <source>
        <strain evidence="5 6">DSM 1321</strain>
    </source>
</reference>
<dbReference type="PANTHER" id="PTHR43479:SF11">
    <property type="entry name" value="ACREF_ENVCD OPERON REPRESSOR-RELATED"/>
    <property type="match status" value="1"/>
</dbReference>
<dbReference type="GO" id="GO:0003677">
    <property type="term" value="F:DNA binding"/>
    <property type="evidence" value="ECO:0007669"/>
    <property type="project" value="UniProtKB-UniRule"/>
</dbReference>
<dbReference type="Gene3D" id="1.10.357.10">
    <property type="entry name" value="Tetracycline Repressor, domain 2"/>
    <property type="match status" value="1"/>
</dbReference>
<dbReference type="InterPro" id="IPR001647">
    <property type="entry name" value="HTH_TetR"/>
</dbReference>
<dbReference type="RefSeq" id="WP_063236005.1">
    <property type="nucleotide sequence ID" value="NZ_BCVO01000035.1"/>
</dbReference>
<feature type="DNA-binding region" description="H-T-H motif" evidence="3">
    <location>
        <begin position="38"/>
        <end position="57"/>
    </location>
</feature>
<dbReference type="InterPro" id="IPR009057">
    <property type="entry name" value="Homeodomain-like_sf"/>
</dbReference>
<evidence type="ECO:0000313" key="6">
    <source>
        <dbReference type="Proteomes" id="UP000214618"/>
    </source>
</evidence>
<dbReference type="Pfam" id="PF00440">
    <property type="entry name" value="TetR_N"/>
    <property type="match status" value="1"/>
</dbReference>
<evidence type="ECO:0000256" key="3">
    <source>
        <dbReference type="PROSITE-ProRule" id="PRU00335"/>
    </source>
</evidence>
<dbReference type="InterPro" id="IPR050624">
    <property type="entry name" value="HTH-type_Tx_Regulator"/>
</dbReference>
<dbReference type="Pfam" id="PF17932">
    <property type="entry name" value="TetR_C_24"/>
    <property type="match status" value="1"/>
</dbReference>
<feature type="domain" description="HTH tetR-type" evidence="4">
    <location>
        <begin position="15"/>
        <end position="75"/>
    </location>
</feature>
<name>A0A223EPG3_9BACI</name>
<dbReference type="SUPFAM" id="SSF46689">
    <property type="entry name" value="Homeodomain-like"/>
    <property type="match status" value="1"/>
</dbReference>
<dbReference type="PRINTS" id="PR00455">
    <property type="entry name" value="HTHTETR"/>
</dbReference>
<sequence>MLLNVSGYKGGCSLTELKEKIIETSLTLFDQHGFHGVSVNEIVKACGTSKGGFYHHFSSKDELLFVIHDYFISYVLIKAQEAISESTHPTEKMQKIIQSFVKVFDLYKPHISVFYQESIYLKPPYVEAIKKKRQMYKEIIFSVIKEGVDKGVFRSELPVEITGMSILGMVNWSYKWYKRDGGKTIDEIGDIYVDLILNALLTDRQKEAEITQPFLLKNQFLVD</sequence>
<dbReference type="InterPro" id="IPR036271">
    <property type="entry name" value="Tet_transcr_reg_TetR-rel_C_sf"/>
</dbReference>
<dbReference type="EMBL" id="CP017704">
    <property type="protein sequence ID" value="ASS97147.1"/>
    <property type="molecule type" value="Genomic_DNA"/>
</dbReference>
<evidence type="ECO:0000256" key="2">
    <source>
        <dbReference type="ARBA" id="ARBA00023125"/>
    </source>
</evidence>
<dbReference type="GeneID" id="56476361"/>
<proteinExistence type="predicted"/>
<organism evidence="5 6">
    <name type="scientific">Peribacillus simplex NBRC 15720 = DSM 1321</name>
    <dbReference type="NCBI Taxonomy" id="1349754"/>
    <lineage>
        <taxon>Bacteria</taxon>
        <taxon>Bacillati</taxon>
        <taxon>Bacillota</taxon>
        <taxon>Bacilli</taxon>
        <taxon>Bacillales</taxon>
        <taxon>Bacillaceae</taxon>
        <taxon>Peribacillus</taxon>
    </lineage>
</organism>
<dbReference type="OrthoDB" id="9814200at2"/>
<evidence type="ECO:0000259" key="4">
    <source>
        <dbReference type="PROSITE" id="PS50977"/>
    </source>
</evidence>
<dbReference type="InterPro" id="IPR041490">
    <property type="entry name" value="KstR2_TetR_C"/>
</dbReference>
<evidence type="ECO:0000256" key="1">
    <source>
        <dbReference type="ARBA" id="ARBA00022491"/>
    </source>
</evidence>
<dbReference type="PROSITE" id="PS50977">
    <property type="entry name" value="HTH_TETR_2"/>
    <property type="match status" value="1"/>
</dbReference>
<keyword evidence="2 3" id="KW-0238">DNA-binding</keyword>
<dbReference type="SUPFAM" id="SSF48498">
    <property type="entry name" value="Tetracyclin repressor-like, C-terminal domain"/>
    <property type="match status" value="1"/>
</dbReference>
<dbReference type="PANTHER" id="PTHR43479">
    <property type="entry name" value="ACREF/ENVCD OPERON REPRESSOR-RELATED"/>
    <property type="match status" value="1"/>
</dbReference>